<name>A0A315ZS81_9FIRM</name>
<protein>
    <recommendedName>
        <fullName evidence="6">Cell division protein FtsL</fullName>
    </recommendedName>
</protein>
<evidence type="ECO:0000256" key="1">
    <source>
        <dbReference type="SAM" id="Coils"/>
    </source>
</evidence>
<accession>A0A315ZS81</accession>
<evidence type="ECO:0008006" key="6">
    <source>
        <dbReference type="Google" id="ProtNLM"/>
    </source>
</evidence>
<keyword evidence="3" id="KW-0812">Transmembrane</keyword>
<sequence length="180" mass="20060">MAARRRISSSGRAKSINGSYRQEYVYGNTVRQPEILPKKRVQEKPKNPARTSRQVRKNRRRALSMSPAYVVFQMIAAVCAVMICVGYLRLQSDIVSRSENISALQEELADLTEQNDTAYHAAADSVNLEEIRSKAMNEMGMVYAAQGNVIEYESLTGDYVKQYSDIPSDGVLAKSKAASD</sequence>
<keyword evidence="1" id="KW-0175">Coiled coil</keyword>
<feature type="region of interest" description="Disordered" evidence="2">
    <location>
        <begin position="38"/>
        <end position="60"/>
    </location>
</feature>
<evidence type="ECO:0000313" key="5">
    <source>
        <dbReference type="Proteomes" id="UP000254051"/>
    </source>
</evidence>
<proteinExistence type="predicted"/>
<feature type="coiled-coil region" evidence="1">
    <location>
        <begin position="94"/>
        <end position="121"/>
    </location>
</feature>
<evidence type="ECO:0000256" key="2">
    <source>
        <dbReference type="SAM" id="MobiDB-lite"/>
    </source>
</evidence>
<dbReference type="Proteomes" id="UP000254051">
    <property type="component" value="Unassembled WGS sequence"/>
</dbReference>
<dbReference type="OrthoDB" id="2051525at2"/>
<evidence type="ECO:0000256" key="3">
    <source>
        <dbReference type="SAM" id="Phobius"/>
    </source>
</evidence>
<keyword evidence="5" id="KW-1185">Reference proteome</keyword>
<dbReference type="EMBL" id="UHJJ01000012">
    <property type="protein sequence ID" value="SUQ15438.1"/>
    <property type="molecule type" value="Genomic_DNA"/>
</dbReference>
<organism evidence="4 5">
    <name type="scientific">Faecalicatena contorta</name>
    <dbReference type="NCBI Taxonomy" id="39482"/>
    <lineage>
        <taxon>Bacteria</taxon>
        <taxon>Bacillati</taxon>
        <taxon>Bacillota</taxon>
        <taxon>Clostridia</taxon>
        <taxon>Lachnospirales</taxon>
        <taxon>Lachnospiraceae</taxon>
        <taxon>Faecalicatena</taxon>
    </lineage>
</organism>
<dbReference type="RefSeq" id="WP_109713267.1">
    <property type="nucleotide sequence ID" value="NZ_QGDS01000012.1"/>
</dbReference>
<feature type="transmembrane region" description="Helical" evidence="3">
    <location>
        <begin position="66"/>
        <end position="88"/>
    </location>
</feature>
<evidence type="ECO:0000313" key="4">
    <source>
        <dbReference type="EMBL" id="SUQ15438.1"/>
    </source>
</evidence>
<keyword evidence="3" id="KW-1133">Transmembrane helix</keyword>
<reference evidence="5" key="1">
    <citation type="submission" date="2017-07" db="EMBL/GenBank/DDBJ databases">
        <authorList>
            <person name="Varghese N."/>
            <person name="Submissions S."/>
        </authorList>
    </citation>
    <scope>NUCLEOTIDE SEQUENCE [LARGE SCALE GENOMIC DNA]</scope>
    <source>
        <strain evidence="5">NLAE-zl-C134</strain>
    </source>
</reference>
<dbReference type="AlphaFoldDB" id="A0A315ZS81"/>
<gene>
    <name evidence="4" type="ORF">SAMN05216529_11288</name>
</gene>
<keyword evidence="3" id="KW-0472">Membrane</keyword>